<evidence type="ECO:0000256" key="4">
    <source>
        <dbReference type="ARBA" id="ARBA00016065"/>
    </source>
</evidence>
<name>A0A7D9CWZ6_DEKBR</name>
<comment type="subcellular location">
    <subcellularLocation>
        <location evidence="1">Chromosome</location>
    </subcellularLocation>
    <subcellularLocation>
        <location evidence="2">Cytoplasm</location>
    </subcellularLocation>
</comment>
<dbReference type="GO" id="GO:0005737">
    <property type="term" value="C:cytoplasm"/>
    <property type="evidence" value="ECO:0007669"/>
    <property type="project" value="UniProtKB-SubCell"/>
</dbReference>
<dbReference type="GO" id="GO:0007076">
    <property type="term" value="P:mitotic chromosome condensation"/>
    <property type="evidence" value="ECO:0007669"/>
    <property type="project" value="InterPro"/>
</dbReference>
<keyword evidence="6" id="KW-0963">Cytoplasm</keyword>
<dbReference type="PANTHER" id="PTHR13108:SF9">
    <property type="entry name" value="CONDENSIN COMPLEX SUBUNIT 2"/>
    <property type="match status" value="1"/>
</dbReference>
<keyword evidence="14" id="KW-1185">Reference proteome</keyword>
<dbReference type="AlphaFoldDB" id="A0A7D9CWZ6"/>
<feature type="compositionally biased region" description="Polar residues" evidence="11">
    <location>
        <begin position="124"/>
        <end position="139"/>
    </location>
</feature>
<evidence type="ECO:0000256" key="1">
    <source>
        <dbReference type="ARBA" id="ARBA00004286"/>
    </source>
</evidence>
<dbReference type="EMBL" id="JABCYN010000030">
    <property type="protein sequence ID" value="KAF6009670.1"/>
    <property type="molecule type" value="Genomic_DNA"/>
</dbReference>
<dbReference type="GO" id="GO:0003682">
    <property type="term" value="F:chromatin binding"/>
    <property type="evidence" value="ECO:0007669"/>
    <property type="project" value="TreeGrafter"/>
</dbReference>
<reference evidence="13 14" key="1">
    <citation type="submission" date="2019-07" db="EMBL/GenBank/DDBJ databases">
        <authorList>
            <person name="Friedrich A."/>
            <person name="Schacherer J."/>
        </authorList>
    </citation>
    <scope>NUCLEOTIDE SEQUENCE [LARGE SCALE GENOMIC DNA]</scope>
</reference>
<evidence type="ECO:0000256" key="3">
    <source>
        <dbReference type="ARBA" id="ARBA00009471"/>
    </source>
</evidence>
<keyword evidence="5" id="KW-0158">Chromosome</keyword>
<evidence type="ECO:0000256" key="8">
    <source>
        <dbReference type="ARBA" id="ARBA00022776"/>
    </source>
</evidence>
<keyword evidence="8" id="KW-0498">Mitosis</keyword>
<evidence type="ECO:0000256" key="7">
    <source>
        <dbReference type="ARBA" id="ARBA00022618"/>
    </source>
</evidence>
<protein>
    <recommendedName>
        <fullName evidence="4">Condensin complex subunit 2</fullName>
    </recommendedName>
</protein>
<proteinExistence type="inferred from homology"/>
<feature type="region of interest" description="Disordered" evidence="11">
    <location>
        <begin position="320"/>
        <end position="343"/>
    </location>
</feature>
<evidence type="ECO:0000256" key="5">
    <source>
        <dbReference type="ARBA" id="ARBA00022454"/>
    </source>
</evidence>
<evidence type="ECO:0000256" key="6">
    <source>
        <dbReference type="ARBA" id="ARBA00022490"/>
    </source>
</evidence>
<evidence type="ECO:0000313" key="13">
    <source>
        <dbReference type="EMBL" id="VUG17838.1"/>
    </source>
</evidence>
<dbReference type="Pfam" id="PF05786">
    <property type="entry name" value="Cnd2"/>
    <property type="match status" value="2"/>
</dbReference>
<feature type="compositionally biased region" description="Basic and acidic residues" evidence="11">
    <location>
        <begin position="320"/>
        <end position="338"/>
    </location>
</feature>
<dbReference type="InterPro" id="IPR022816">
    <property type="entry name" value="Condensin_barren_su2"/>
</dbReference>
<gene>
    <name evidence="13" type="ORF">DEBR0S2_17458G</name>
    <name evidence="12" type="ORF">HII12_003216</name>
</gene>
<accession>A0A7D9CWZ6</accession>
<keyword evidence="7" id="KW-0132">Cell division</keyword>
<dbReference type="GO" id="GO:0000796">
    <property type="term" value="C:condensin complex"/>
    <property type="evidence" value="ECO:0007669"/>
    <property type="project" value="InterPro"/>
</dbReference>
<evidence type="ECO:0000313" key="15">
    <source>
        <dbReference type="Proteomes" id="UP000568158"/>
    </source>
</evidence>
<evidence type="ECO:0000313" key="12">
    <source>
        <dbReference type="EMBL" id="KAF6009670.1"/>
    </source>
</evidence>
<evidence type="ECO:0000256" key="11">
    <source>
        <dbReference type="SAM" id="MobiDB-lite"/>
    </source>
</evidence>
<dbReference type="Proteomes" id="UP000568158">
    <property type="component" value="Unassembled WGS sequence"/>
</dbReference>
<feature type="region of interest" description="Disordered" evidence="11">
    <location>
        <begin position="124"/>
        <end position="143"/>
    </location>
</feature>
<dbReference type="EMBL" id="CABFWN010000002">
    <property type="protein sequence ID" value="VUG17838.1"/>
    <property type="molecule type" value="Genomic_DNA"/>
</dbReference>
<sequence length="659" mass="74035">MSSSEQVLYESATKRRRLLNDIKDEDRSLGTLPDDRLENMNQAARKLDFEEAIRMATSNKINSKNTWDFALIDYFHDMNLLRGRDGTSINFQKAGATLDSCMKIFSHRIDSIVADTGRLLSGLNQRNATSGGSKSGNDVSQEENTIENIRKRAARNKKPKLTLQDSFHDIKIRHYDQALNVDPLFKKAIAEFDEGGAKSLLMNVLKINSKGLIVFDETLSKSLLSTPFSADNNETRCEPDKASPDTLKNVQEYLSMHKFNASAEFKSATICRSMGSLVSALDDTDTASTFIDSILQPQETGKNVNAELDLNDPANVEEPRELLSDENDDGHQTADKHISAGPDDFVGNEYEIEKIDKEALCALDSSNPNWSGSNTNSWKVELFKRKMGNTLRKELMKSDPNKGTDEIEVLRSTGGNTLKGGKHHAVIDFTKDFTKKEERTLFRKGKKKVLRQPKLDNKVCITLPDDLRWNSERLLSLFDKPDSKINVFRKRSLQSTNENTLTNAAGNVDDVEYDDIPDAPDLEISSHNENEEDIVVDNDMQGISGDFDFNMLFSSQDDSNGIGLNYARASKKVDIKLLKDNMWQSTLLLKKKDSSLLRLSDIIKDTLEKYKSKQKDDISTSFLFICMLHLANEHGLQMEGNEAHTDLTIKSQEEAITGS</sequence>
<reference evidence="12 15" key="2">
    <citation type="journal article" date="2020" name="Appl. Microbiol. Biotechnol.">
        <title>Targeted gene deletion in Brettanomyces bruxellensis with an expression-free CRISPR-Cas9 system.</title>
        <authorList>
            <person name="Varela C."/>
            <person name="Bartel C."/>
            <person name="Onetto C."/>
            <person name="Borneman A."/>
        </authorList>
    </citation>
    <scope>NUCLEOTIDE SEQUENCE [LARGE SCALE GENOMIC DNA]</scope>
    <source>
        <strain evidence="12 15">AWRI1613</strain>
    </source>
</reference>
<keyword evidence="10" id="KW-0131">Cell cycle</keyword>
<dbReference type="GO" id="GO:0051301">
    <property type="term" value="P:cell division"/>
    <property type="evidence" value="ECO:0007669"/>
    <property type="project" value="UniProtKB-KW"/>
</dbReference>
<dbReference type="PANTHER" id="PTHR13108">
    <property type="entry name" value="CONDENSIN COMPLEX SUBUNIT 2"/>
    <property type="match status" value="1"/>
</dbReference>
<dbReference type="Proteomes" id="UP000478008">
    <property type="component" value="Unassembled WGS sequence"/>
</dbReference>
<evidence type="ECO:0000256" key="2">
    <source>
        <dbReference type="ARBA" id="ARBA00004496"/>
    </source>
</evidence>
<evidence type="ECO:0000313" key="14">
    <source>
        <dbReference type="Proteomes" id="UP000478008"/>
    </source>
</evidence>
<evidence type="ECO:0000256" key="10">
    <source>
        <dbReference type="ARBA" id="ARBA00023306"/>
    </source>
</evidence>
<evidence type="ECO:0000256" key="9">
    <source>
        <dbReference type="ARBA" id="ARBA00023067"/>
    </source>
</evidence>
<comment type="similarity">
    <text evidence="3">Belongs to the CND2 (condensin subunit 2) family.</text>
</comment>
<organism evidence="13 14">
    <name type="scientific">Dekkera bruxellensis</name>
    <name type="common">Brettanomyces custersii</name>
    <dbReference type="NCBI Taxonomy" id="5007"/>
    <lineage>
        <taxon>Eukaryota</taxon>
        <taxon>Fungi</taxon>
        <taxon>Dikarya</taxon>
        <taxon>Ascomycota</taxon>
        <taxon>Saccharomycotina</taxon>
        <taxon>Pichiomycetes</taxon>
        <taxon>Pichiales</taxon>
        <taxon>Pichiaceae</taxon>
        <taxon>Brettanomyces</taxon>
    </lineage>
</organism>
<keyword evidence="9" id="KW-0226">DNA condensation</keyword>